<dbReference type="InterPro" id="IPR037523">
    <property type="entry name" value="VOC_core"/>
</dbReference>
<dbReference type="InterPro" id="IPR029068">
    <property type="entry name" value="Glyas_Bleomycin-R_OHBP_Dase"/>
</dbReference>
<feature type="domain" description="VOC" evidence="1">
    <location>
        <begin position="9"/>
        <end position="129"/>
    </location>
</feature>
<organism evidence="2 3">
    <name type="scientific">Candidatus Nephthysia bennettiae</name>
    <dbReference type="NCBI Taxonomy" id="3127016"/>
    <lineage>
        <taxon>Bacteria</taxon>
        <taxon>Bacillati</taxon>
        <taxon>Candidatus Dormiibacterota</taxon>
        <taxon>Candidatus Dormibacteria</taxon>
        <taxon>Candidatus Dormibacterales</taxon>
        <taxon>Candidatus Dormibacteraceae</taxon>
        <taxon>Candidatus Nephthysia</taxon>
    </lineage>
</organism>
<protein>
    <submittedName>
        <fullName evidence="2">VOC family protein</fullName>
    </submittedName>
</protein>
<dbReference type="PANTHER" id="PTHR21366">
    <property type="entry name" value="GLYOXALASE FAMILY PROTEIN"/>
    <property type="match status" value="1"/>
</dbReference>
<name>A0A934N8D9_9BACT</name>
<keyword evidence="3" id="KW-1185">Reference proteome</keyword>
<reference evidence="2" key="1">
    <citation type="submission" date="2020-10" db="EMBL/GenBank/DDBJ databases">
        <title>Ca. Dormibacterota MAGs.</title>
        <authorList>
            <person name="Montgomery K."/>
        </authorList>
    </citation>
    <scope>NUCLEOTIDE SEQUENCE [LARGE SCALE GENOMIC DNA]</scope>
    <source>
        <strain evidence="2">SC8812_S17_10</strain>
    </source>
</reference>
<dbReference type="InterPro" id="IPR004360">
    <property type="entry name" value="Glyas_Fos-R_dOase_dom"/>
</dbReference>
<dbReference type="Pfam" id="PF00903">
    <property type="entry name" value="Glyoxalase"/>
    <property type="match status" value="1"/>
</dbReference>
<evidence type="ECO:0000259" key="1">
    <source>
        <dbReference type="PROSITE" id="PS51819"/>
    </source>
</evidence>
<evidence type="ECO:0000313" key="3">
    <source>
        <dbReference type="Proteomes" id="UP000612893"/>
    </source>
</evidence>
<dbReference type="Gene3D" id="3.10.180.10">
    <property type="entry name" value="2,3-Dihydroxybiphenyl 1,2-Dioxygenase, domain 1"/>
    <property type="match status" value="1"/>
</dbReference>
<evidence type="ECO:0000313" key="2">
    <source>
        <dbReference type="EMBL" id="MBJ7597873.1"/>
    </source>
</evidence>
<sequence length="130" mass="14287">MTDRLKVAGIDHLVLTVEDLEATVEFYTRVMGMSVRAFERGRLALRFGSQKINVHEAGQEFEPHALRPIPGSADLCFVTEAKLDEWADHLAASGVDLVEGPVPRLGALGPMTSLYFRDPDGNLIEVSSYS</sequence>
<proteinExistence type="predicted"/>
<dbReference type="SUPFAM" id="SSF54593">
    <property type="entry name" value="Glyoxalase/Bleomycin resistance protein/Dihydroxybiphenyl dioxygenase"/>
    <property type="match status" value="1"/>
</dbReference>
<dbReference type="Proteomes" id="UP000612893">
    <property type="component" value="Unassembled WGS sequence"/>
</dbReference>
<dbReference type="PANTHER" id="PTHR21366:SF14">
    <property type="entry name" value="GLYOXALASE DOMAIN-CONTAINING PROTEIN 5"/>
    <property type="match status" value="1"/>
</dbReference>
<dbReference type="CDD" id="cd07253">
    <property type="entry name" value="GLOD5"/>
    <property type="match status" value="1"/>
</dbReference>
<gene>
    <name evidence="2" type="ORF">JF922_07275</name>
</gene>
<dbReference type="InterPro" id="IPR050383">
    <property type="entry name" value="GlyoxalaseI/FosfomycinResist"/>
</dbReference>
<dbReference type="EMBL" id="JAEKNR010000083">
    <property type="protein sequence ID" value="MBJ7597873.1"/>
    <property type="molecule type" value="Genomic_DNA"/>
</dbReference>
<dbReference type="PROSITE" id="PS51819">
    <property type="entry name" value="VOC"/>
    <property type="match status" value="1"/>
</dbReference>
<accession>A0A934N8D9</accession>
<comment type="caution">
    <text evidence="2">The sequence shown here is derived from an EMBL/GenBank/DDBJ whole genome shotgun (WGS) entry which is preliminary data.</text>
</comment>
<dbReference type="AlphaFoldDB" id="A0A934N8D9"/>